<dbReference type="SUPFAM" id="SSF51556">
    <property type="entry name" value="Metallo-dependent hydrolases"/>
    <property type="match status" value="1"/>
</dbReference>
<sequence length="411" mass="46146">MTTEVVDRAKFDKAARPDYQVWDVDHHYYEPAEAFLRHLPEKFKNGYRYLSIDGRTKLALNNLIQEFIPNPGFEVVARPGSHENFYRGNNPEGLTLREMGGKPMRSVAAFHNGKAHLELMDELGLHAALVFPTMAVILEERLGHTDPELLIALFHSLNQWVAEEYGFGNGRQYPVGAIAMVDPVRALEELNFLISAGCNAIQVRSAPIRLPLGTISPADPVFDPFWARCAEAKVLVCSHVGDAGYDKLYRDWAGTLASGAREAQPFNKGAMKESFDNMGRPAADFLCTLVCSGVFDRHPGLKVAIVEAGSAWVGPMLDRLRRVYHKLPQEFKKDPVQAIRDHVYIMPFYEDSARHLGELLGMDKVVFGSDWPHPEGMGEPLEYYADIADLTPAEQKMVMCDNLKDLMEGRW</sequence>
<dbReference type="EMBL" id="JBHRTQ010000001">
    <property type="protein sequence ID" value="MFC3172748.1"/>
    <property type="molecule type" value="Genomic_DNA"/>
</dbReference>
<dbReference type="PANTHER" id="PTHR21240:SF28">
    <property type="entry name" value="ISO-OROTATE DECARBOXYLASE (EUROFUNG)"/>
    <property type="match status" value="1"/>
</dbReference>
<feature type="domain" description="Amidohydrolase-related" evidence="2">
    <location>
        <begin position="115"/>
        <end position="402"/>
    </location>
</feature>
<dbReference type="RefSeq" id="WP_379508145.1">
    <property type="nucleotide sequence ID" value="NZ_JBHRTQ010000001.1"/>
</dbReference>
<keyword evidence="4" id="KW-1185">Reference proteome</keyword>
<dbReference type="InterPro" id="IPR032466">
    <property type="entry name" value="Metal_Hydrolase"/>
</dbReference>
<dbReference type="Pfam" id="PF04909">
    <property type="entry name" value="Amidohydro_2"/>
    <property type="match status" value="1"/>
</dbReference>
<dbReference type="InterPro" id="IPR032465">
    <property type="entry name" value="ACMSD"/>
</dbReference>
<evidence type="ECO:0000259" key="2">
    <source>
        <dbReference type="Pfam" id="PF04909"/>
    </source>
</evidence>
<keyword evidence="1" id="KW-0456">Lyase</keyword>
<evidence type="ECO:0000313" key="4">
    <source>
        <dbReference type="Proteomes" id="UP001595604"/>
    </source>
</evidence>
<gene>
    <name evidence="3" type="ORF">ACFOD9_00635</name>
</gene>
<proteinExistence type="predicted"/>
<dbReference type="Gene3D" id="3.20.20.140">
    <property type="entry name" value="Metal-dependent hydrolases"/>
    <property type="match status" value="1"/>
</dbReference>
<reference evidence="4" key="1">
    <citation type="journal article" date="2019" name="Int. J. Syst. Evol. Microbiol.">
        <title>The Global Catalogue of Microorganisms (GCM) 10K type strain sequencing project: providing services to taxonomists for standard genome sequencing and annotation.</title>
        <authorList>
            <consortium name="The Broad Institute Genomics Platform"/>
            <consortium name="The Broad Institute Genome Sequencing Center for Infectious Disease"/>
            <person name="Wu L."/>
            <person name="Ma J."/>
        </authorList>
    </citation>
    <scope>NUCLEOTIDE SEQUENCE [LARGE SCALE GENOMIC DNA]</scope>
    <source>
        <strain evidence="4">KCTC 42984</strain>
    </source>
</reference>
<evidence type="ECO:0000256" key="1">
    <source>
        <dbReference type="ARBA" id="ARBA00023239"/>
    </source>
</evidence>
<evidence type="ECO:0000313" key="3">
    <source>
        <dbReference type="EMBL" id="MFC3172748.1"/>
    </source>
</evidence>
<dbReference type="InterPro" id="IPR006680">
    <property type="entry name" value="Amidohydro-rel"/>
</dbReference>
<protein>
    <submittedName>
        <fullName evidence="3">Amidohydrolase family protein</fullName>
    </submittedName>
</protein>
<organism evidence="3 4">
    <name type="scientific">Novosphingobium bradum</name>
    <dbReference type="NCBI Taxonomy" id="1737444"/>
    <lineage>
        <taxon>Bacteria</taxon>
        <taxon>Pseudomonadati</taxon>
        <taxon>Pseudomonadota</taxon>
        <taxon>Alphaproteobacteria</taxon>
        <taxon>Sphingomonadales</taxon>
        <taxon>Sphingomonadaceae</taxon>
        <taxon>Novosphingobium</taxon>
    </lineage>
</organism>
<name>A0ABV7IQ09_9SPHN</name>
<dbReference type="Proteomes" id="UP001595604">
    <property type="component" value="Unassembled WGS sequence"/>
</dbReference>
<dbReference type="PANTHER" id="PTHR21240">
    <property type="entry name" value="2-AMINO-3-CARBOXYLMUCONATE-6-SEMIALDEHYDE DECARBOXYLASE"/>
    <property type="match status" value="1"/>
</dbReference>
<comment type="caution">
    <text evidence="3">The sequence shown here is derived from an EMBL/GenBank/DDBJ whole genome shotgun (WGS) entry which is preliminary data.</text>
</comment>
<accession>A0ABV7IQ09</accession>